<reference evidence="2" key="1">
    <citation type="journal article" date="2023" name="Nat. Commun.">
        <title>Diploid and tetraploid genomes of Acorus and the evolution of monocots.</title>
        <authorList>
            <person name="Ma L."/>
            <person name="Liu K.W."/>
            <person name="Li Z."/>
            <person name="Hsiao Y.Y."/>
            <person name="Qi Y."/>
            <person name="Fu T."/>
            <person name="Tang G.D."/>
            <person name="Zhang D."/>
            <person name="Sun W.H."/>
            <person name="Liu D.K."/>
            <person name="Li Y."/>
            <person name="Chen G.Z."/>
            <person name="Liu X.D."/>
            <person name="Liao X.Y."/>
            <person name="Jiang Y.T."/>
            <person name="Yu X."/>
            <person name="Hao Y."/>
            <person name="Huang J."/>
            <person name="Zhao X.W."/>
            <person name="Ke S."/>
            <person name="Chen Y.Y."/>
            <person name="Wu W.L."/>
            <person name="Hsu J.L."/>
            <person name="Lin Y.F."/>
            <person name="Huang M.D."/>
            <person name="Li C.Y."/>
            <person name="Huang L."/>
            <person name="Wang Z.W."/>
            <person name="Zhao X."/>
            <person name="Zhong W.Y."/>
            <person name="Peng D.H."/>
            <person name="Ahmad S."/>
            <person name="Lan S."/>
            <person name="Zhang J.S."/>
            <person name="Tsai W.C."/>
            <person name="Van de Peer Y."/>
            <person name="Liu Z.J."/>
        </authorList>
    </citation>
    <scope>NUCLEOTIDE SEQUENCE</scope>
    <source>
        <strain evidence="2">SCP</strain>
    </source>
</reference>
<dbReference type="Pfam" id="PF10551">
    <property type="entry name" value="MULE"/>
    <property type="match status" value="1"/>
</dbReference>
<accession>A0AAV9A2Z2</accession>
<dbReference type="PANTHER" id="PTHR31569:SF4">
    <property type="entry name" value="SWIM-TYPE DOMAIN-CONTAINING PROTEIN"/>
    <property type="match status" value="1"/>
</dbReference>
<name>A0AAV9A2Z2_ACOGR</name>
<dbReference type="InterPro" id="IPR018289">
    <property type="entry name" value="MULE_transposase_dom"/>
</dbReference>
<organism evidence="2 3">
    <name type="scientific">Acorus gramineus</name>
    <name type="common">Dwarf sweet flag</name>
    <dbReference type="NCBI Taxonomy" id="55184"/>
    <lineage>
        <taxon>Eukaryota</taxon>
        <taxon>Viridiplantae</taxon>
        <taxon>Streptophyta</taxon>
        <taxon>Embryophyta</taxon>
        <taxon>Tracheophyta</taxon>
        <taxon>Spermatophyta</taxon>
        <taxon>Magnoliopsida</taxon>
        <taxon>Liliopsida</taxon>
        <taxon>Acoraceae</taxon>
        <taxon>Acorus</taxon>
    </lineage>
</organism>
<dbReference type="AlphaFoldDB" id="A0AAV9A2Z2"/>
<dbReference type="EMBL" id="JAUJYN010000015">
    <property type="protein sequence ID" value="KAK1258539.1"/>
    <property type="molecule type" value="Genomic_DNA"/>
</dbReference>
<proteinExistence type="predicted"/>
<comment type="caution">
    <text evidence="2">The sequence shown here is derived from an EMBL/GenBank/DDBJ whole genome shotgun (WGS) entry which is preliminary data.</text>
</comment>
<gene>
    <name evidence="2" type="ORF">QJS04_geneDACA023544</name>
</gene>
<dbReference type="Proteomes" id="UP001179952">
    <property type="component" value="Unassembled WGS sequence"/>
</dbReference>
<feature type="domain" description="MULE transposase" evidence="1">
    <location>
        <begin position="87"/>
        <end position="182"/>
    </location>
</feature>
<dbReference type="CDD" id="cd22744">
    <property type="entry name" value="OTU"/>
    <property type="match status" value="1"/>
</dbReference>
<sequence length="616" mass="70762">MQPPDILTHLKSRDPTNVSSIKNIYNARAKLRVHETCGRTHMQQLMKLIYEHGYIERHQAQEEAEIVSEIFFAHPTSVELVKAFPIVFMIDCTYKTSRYRMPLLEIVGVTSTGKTFAAAFVYLSAEKEENYTWAMGCFNSMFDGATPPKVIITDHELGLMKAISVVFPSIVNLLCRVHITKNVVKNCRKEFSDVETWDAFMGSWAEVMKSFTEVDFYRKLQLLEDEYRSYPNVLSYLHATWLDKHRERFVTAWIDRQMHLGNTSTNRVESHHSKLKRALQTSTHNFVSSLQMIHNLLELQISDIRASFEESLTKIPHRFQGYLFRHLVGVVSVYALQKLQMKICASDGVDQCESICGHALNSSCGLPCAHMIAGYRRDGGTIPISEIHPFWQKLGITPLIEDFADEVDISPEIDMLFKSFTDGNIIQQKEINKVLKKLSDPTATLLLEPVVKVNTKGRKRSRKKRDKALAEESTKRSPSCFEYVLQSVQRLNSVYQVIPMQALEASNPKQCKRPKMVVQRGRVLHNRAIEGEKYMAELPPFLSPFISSIYDVIGDGHCGFRVVASFLGMANEGWRDVRNNLFFEIEQHLDMYMRVLLLYMCHFYPSGHHWSILAVF</sequence>
<keyword evidence="3" id="KW-1185">Reference proteome</keyword>
<evidence type="ECO:0000259" key="1">
    <source>
        <dbReference type="Pfam" id="PF10551"/>
    </source>
</evidence>
<evidence type="ECO:0000313" key="3">
    <source>
        <dbReference type="Proteomes" id="UP001179952"/>
    </source>
</evidence>
<evidence type="ECO:0000313" key="2">
    <source>
        <dbReference type="EMBL" id="KAK1258539.1"/>
    </source>
</evidence>
<reference evidence="2" key="2">
    <citation type="submission" date="2023-06" db="EMBL/GenBank/DDBJ databases">
        <authorList>
            <person name="Ma L."/>
            <person name="Liu K.-W."/>
            <person name="Li Z."/>
            <person name="Hsiao Y.-Y."/>
            <person name="Qi Y."/>
            <person name="Fu T."/>
            <person name="Tang G."/>
            <person name="Zhang D."/>
            <person name="Sun W.-H."/>
            <person name="Liu D.-K."/>
            <person name="Li Y."/>
            <person name="Chen G.-Z."/>
            <person name="Liu X.-D."/>
            <person name="Liao X.-Y."/>
            <person name="Jiang Y.-T."/>
            <person name="Yu X."/>
            <person name="Hao Y."/>
            <person name="Huang J."/>
            <person name="Zhao X.-W."/>
            <person name="Ke S."/>
            <person name="Chen Y.-Y."/>
            <person name="Wu W.-L."/>
            <person name="Hsu J.-L."/>
            <person name="Lin Y.-F."/>
            <person name="Huang M.-D."/>
            <person name="Li C.-Y."/>
            <person name="Huang L."/>
            <person name="Wang Z.-W."/>
            <person name="Zhao X."/>
            <person name="Zhong W.-Y."/>
            <person name="Peng D.-H."/>
            <person name="Ahmad S."/>
            <person name="Lan S."/>
            <person name="Zhang J.-S."/>
            <person name="Tsai W.-C."/>
            <person name="Van De Peer Y."/>
            <person name="Liu Z.-J."/>
        </authorList>
    </citation>
    <scope>NUCLEOTIDE SEQUENCE</scope>
    <source>
        <strain evidence="2">SCP</strain>
        <tissue evidence="2">Leaves</tissue>
    </source>
</reference>
<dbReference type="PANTHER" id="PTHR31569">
    <property type="entry name" value="SWIM-TYPE DOMAIN-CONTAINING PROTEIN"/>
    <property type="match status" value="1"/>
</dbReference>
<dbReference type="InterPro" id="IPR052579">
    <property type="entry name" value="Zinc_finger_SWIM"/>
</dbReference>
<protein>
    <recommendedName>
        <fullName evidence="1">MULE transposase domain-containing protein</fullName>
    </recommendedName>
</protein>